<evidence type="ECO:0000256" key="2">
    <source>
        <dbReference type="ARBA" id="ARBA00023015"/>
    </source>
</evidence>
<dbReference type="PROSITE" id="PS00894">
    <property type="entry name" value="HTH_DEOR_1"/>
    <property type="match status" value="1"/>
</dbReference>
<organism evidence="6 7">
    <name type="scientific">Pantoea eucrina</name>
    <dbReference type="NCBI Taxonomy" id="472693"/>
    <lineage>
        <taxon>Bacteria</taxon>
        <taxon>Pseudomonadati</taxon>
        <taxon>Pseudomonadota</taxon>
        <taxon>Gammaproteobacteria</taxon>
        <taxon>Enterobacterales</taxon>
        <taxon>Erwiniaceae</taxon>
        <taxon>Pantoea</taxon>
    </lineage>
</organism>
<keyword evidence="7" id="KW-1185">Reference proteome</keyword>
<evidence type="ECO:0000259" key="5">
    <source>
        <dbReference type="PROSITE" id="PS51000"/>
    </source>
</evidence>
<dbReference type="Gene3D" id="1.10.10.10">
    <property type="entry name" value="Winged helix-like DNA-binding domain superfamily/Winged helix DNA-binding domain"/>
    <property type="match status" value="1"/>
</dbReference>
<dbReference type="SUPFAM" id="SSF46785">
    <property type="entry name" value="Winged helix' DNA-binding domain"/>
    <property type="match status" value="1"/>
</dbReference>
<dbReference type="EMBL" id="JAFCXS010000005">
    <property type="protein sequence ID" value="MBM0747672.1"/>
    <property type="molecule type" value="Genomic_DNA"/>
</dbReference>
<keyword evidence="4" id="KW-0804">Transcription</keyword>
<dbReference type="SUPFAM" id="SSF100950">
    <property type="entry name" value="NagB/RpiA/CoA transferase-like"/>
    <property type="match status" value="1"/>
</dbReference>
<gene>
    <name evidence="6" type="ORF">JJB79_09605</name>
</gene>
<dbReference type="InterPro" id="IPR037171">
    <property type="entry name" value="NagB/RpiA_transferase-like"/>
</dbReference>
<dbReference type="PRINTS" id="PR00037">
    <property type="entry name" value="HTHLACR"/>
</dbReference>
<keyword evidence="3" id="KW-0238">DNA-binding</keyword>
<dbReference type="InterPro" id="IPR050313">
    <property type="entry name" value="Carb_Metab_HTH_regulators"/>
</dbReference>
<dbReference type="SMART" id="SM01134">
    <property type="entry name" value="DeoRC"/>
    <property type="match status" value="1"/>
</dbReference>
<dbReference type="Pfam" id="PF00455">
    <property type="entry name" value="DeoRC"/>
    <property type="match status" value="1"/>
</dbReference>
<comment type="caution">
    <text evidence="6">The sequence shown here is derived from an EMBL/GenBank/DDBJ whole genome shotgun (WGS) entry which is preliminary data.</text>
</comment>
<keyword evidence="1" id="KW-0678">Repressor</keyword>
<accession>A0ABS1Z5J6</accession>
<dbReference type="PANTHER" id="PTHR30363:SF4">
    <property type="entry name" value="GLYCEROL-3-PHOSPHATE REGULON REPRESSOR"/>
    <property type="match status" value="1"/>
</dbReference>
<evidence type="ECO:0000256" key="3">
    <source>
        <dbReference type="ARBA" id="ARBA00023125"/>
    </source>
</evidence>
<dbReference type="PANTHER" id="PTHR30363">
    <property type="entry name" value="HTH-TYPE TRANSCRIPTIONAL REGULATOR SRLR-RELATED"/>
    <property type="match status" value="1"/>
</dbReference>
<keyword evidence="2" id="KW-0805">Transcription regulation</keyword>
<dbReference type="InterPro" id="IPR018356">
    <property type="entry name" value="Tscrpt_reg_HTH_DeoR_CS"/>
</dbReference>
<evidence type="ECO:0000256" key="1">
    <source>
        <dbReference type="ARBA" id="ARBA00022491"/>
    </source>
</evidence>
<evidence type="ECO:0000313" key="6">
    <source>
        <dbReference type="EMBL" id="MBM0747672.1"/>
    </source>
</evidence>
<evidence type="ECO:0000256" key="4">
    <source>
        <dbReference type="ARBA" id="ARBA00023163"/>
    </source>
</evidence>
<proteinExistence type="predicted"/>
<dbReference type="InterPro" id="IPR001034">
    <property type="entry name" value="DeoR_HTH"/>
</dbReference>
<dbReference type="PROSITE" id="PS51000">
    <property type="entry name" value="HTH_DEOR_2"/>
    <property type="match status" value="1"/>
</dbReference>
<evidence type="ECO:0000313" key="7">
    <source>
        <dbReference type="Proteomes" id="UP000809137"/>
    </source>
</evidence>
<name>A0ABS1Z5J6_9GAMM</name>
<dbReference type="Proteomes" id="UP000809137">
    <property type="component" value="Unassembled WGS sequence"/>
</dbReference>
<dbReference type="InterPro" id="IPR036390">
    <property type="entry name" value="WH_DNA-bd_sf"/>
</dbReference>
<dbReference type="InterPro" id="IPR014036">
    <property type="entry name" value="DeoR-like_C"/>
</dbReference>
<reference evidence="6 7" key="1">
    <citation type="submission" date="2021-01" db="EMBL/GenBank/DDBJ databases">
        <title>Complete genome sequence of Pantoea eucrina OB49, a heavy metal tolerant bacterium with PGPR potential isolated from wheat in Algeria.</title>
        <authorList>
            <person name="Lekired A."/>
            <person name="Ouzari I.H."/>
        </authorList>
    </citation>
    <scope>NUCLEOTIDE SEQUENCE [LARGE SCALE GENOMIC DNA]</scope>
    <source>
        <strain evidence="6 7">OB49</strain>
    </source>
</reference>
<protein>
    <submittedName>
        <fullName evidence="6">DeoR/GlpR transcriptional regulator</fullName>
    </submittedName>
</protein>
<dbReference type="GeneID" id="84693288"/>
<dbReference type="Pfam" id="PF08220">
    <property type="entry name" value="HTH_DeoR"/>
    <property type="match status" value="1"/>
</dbReference>
<dbReference type="RefSeq" id="WP_040113698.1">
    <property type="nucleotide sequence ID" value="NZ_CP083450.1"/>
</dbReference>
<feature type="domain" description="HTH deoR-type" evidence="5">
    <location>
        <begin position="8"/>
        <end position="63"/>
    </location>
</feature>
<sequence>MLDYAAFPDRRQDFIRQILRDNGRVVCAELAQEIGVSEHTIRRDLHELSKEGVCRKVYGGAVLLLPDAGSFSLRKEQHLSRKDMIAQKCASLIVEGNCIFIDAGSTNLAITKFIPIELAITIVTNAPDVAAALLKHPNAEVIMLGGRVQKVSGGCAGNTAIAQLKNIMFDQAFIGGCAMSAEAGLTGFEYEDCEFKKAAIARSEQIIVGLTAEKIPGVARFLVAGCEEIDILVIEGESAEATGINLLSEHMKILSV</sequence>
<dbReference type="InterPro" id="IPR036388">
    <property type="entry name" value="WH-like_DNA-bd_sf"/>
</dbReference>
<dbReference type="SMART" id="SM00420">
    <property type="entry name" value="HTH_DEOR"/>
    <property type="match status" value="1"/>
</dbReference>